<comment type="caution">
    <text evidence="3">The sequence shown here is derived from an EMBL/GenBank/DDBJ whole genome shotgun (WGS) entry which is preliminary data.</text>
</comment>
<feature type="compositionally biased region" description="Basic and acidic residues" evidence="1">
    <location>
        <begin position="394"/>
        <end position="410"/>
    </location>
</feature>
<sequence>MLKEISSDGNIQTVDVVYPSSPIHYYLNGDLIRWILNPLVDYMASGLWPQTYACHDLGPSYPNANGHNDGGGELMPVEESANMLLMIGMYLQNPSNPSDAKSWASSHYSLFKQWPDYLVGNALYPANQLTTDDFAGPIANASNLALKGILAIGEMGRIANLVGQQTDAYHYTSTAGSYIQTWNQVSMDPSGQYLNLAYGDSGSWSLKYNAFPDKPLGLNLIPTVTINLEDAKSRSVENAYSVPLDIRHTYTKGDWEMWTAASSNDPTLRQNIVDELYNFINTFHRLVRYRGRYPEWIPSASCGGFANFLSVDFNILRFTLNRVFRTMQFSLLVHDIPDLLGCTRIKVQFDFFEVLAERLGPCCPDLEAGQGTKPAIKKPGVAVQSVVGGKSGILRHETGDHAGGTAERESLGTQRRGPDLGTVKHTNSVPGHLPDKGFEIVHEDEADTGSATGLWVVVEEMDGNGAHDEEGDGCGGCRGNASETTAPFVDTPGTNDGGHES</sequence>
<name>A0A261XT13_9FUNG</name>
<evidence type="ECO:0000313" key="4">
    <source>
        <dbReference type="Proteomes" id="UP000242875"/>
    </source>
</evidence>
<dbReference type="InterPro" id="IPR032514">
    <property type="entry name" value="GtaA_central"/>
</dbReference>
<dbReference type="Proteomes" id="UP000242875">
    <property type="component" value="Unassembled WGS sequence"/>
</dbReference>
<evidence type="ECO:0000256" key="1">
    <source>
        <dbReference type="SAM" id="MobiDB-lite"/>
    </source>
</evidence>
<dbReference type="EMBL" id="MVBO01000330">
    <property type="protein sequence ID" value="OZJ01499.1"/>
    <property type="molecule type" value="Genomic_DNA"/>
</dbReference>
<proteinExistence type="predicted"/>
<gene>
    <name evidence="3" type="ORF">BZG36_05573</name>
</gene>
<accession>A0A261XT13</accession>
<evidence type="ECO:0000313" key="3">
    <source>
        <dbReference type="EMBL" id="OZJ01499.1"/>
    </source>
</evidence>
<feature type="region of interest" description="Disordered" evidence="1">
    <location>
        <begin position="393"/>
        <end position="434"/>
    </location>
</feature>
<feature type="region of interest" description="Disordered" evidence="1">
    <location>
        <begin position="464"/>
        <end position="501"/>
    </location>
</feature>
<dbReference type="PANTHER" id="PTHR31987">
    <property type="entry name" value="GLUTAMINASE A-RELATED"/>
    <property type="match status" value="1"/>
</dbReference>
<dbReference type="InterPro" id="IPR052743">
    <property type="entry name" value="Glutaminase_GtaA"/>
</dbReference>
<dbReference type="AlphaFoldDB" id="A0A261XT13"/>
<organism evidence="3 4">
    <name type="scientific">Bifiguratus adelaidae</name>
    <dbReference type="NCBI Taxonomy" id="1938954"/>
    <lineage>
        <taxon>Eukaryota</taxon>
        <taxon>Fungi</taxon>
        <taxon>Fungi incertae sedis</taxon>
        <taxon>Mucoromycota</taxon>
        <taxon>Mucoromycotina</taxon>
        <taxon>Endogonomycetes</taxon>
        <taxon>Endogonales</taxon>
        <taxon>Endogonales incertae sedis</taxon>
        <taxon>Bifiguratus</taxon>
    </lineage>
</organism>
<reference evidence="3 4" key="1">
    <citation type="journal article" date="2017" name="Mycologia">
        <title>Bifiguratus adelaidae, gen. et sp. nov., a new member of Mucoromycotina in endophytic and soil-dwelling habitats.</title>
        <authorList>
            <person name="Torres-Cruz T.J."/>
            <person name="Billingsley Tobias T.L."/>
            <person name="Almatruk M."/>
            <person name="Hesse C."/>
            <person name="Kuske C.R."/>
            <person name="Desiro A."/>
            <person name="Benucci G.M."/>
            <person name="Bonito G."/>
            <person name="Stajich J.E."/>
            <person name="Dunlap C."/>
            <person name="Arnold A.E."/>
            <person name="Porras-Alfaro A."/>
        </authorList>
    </citation>
    <scope>NUCLEOTIDE SEQUENCE [LARGE SCALE GENOMIC DNA]</scope>
    <source>
        <strain evidence="3 4">AZ0501</strain>
    </source>
</reference>
<evidence type="ECO:0000259" key="2">
    <source>
        <dbReference type="Pfam" id="PF16335"/>
    </source>
</evidence>
<dbReference type="PANTHER" id="PTHR31987:SF1">
    <property type="entry name" value="GLUTAMINASE A"/>
    <property type="match status" value="1"/>
</dbReference>
<feature type="non-terminal residue" evidence="3">
    <location>
        <position position="501"/>
    </location>
</feature>
<keyword evidence="4" id="KW-1185">Reference proteome</keyword>
<protein>
    <recommendedName>
        <fullName evidence="2">Glutaminase A central domain-containing protein</fullName>
    </recommendedName>
</protein>
<dbReference type="OrthoDB" id="3918848at2759"/>
<feature type="domain" description="Glutaminase A central" evidence="2">
    <location>
        <begin position="1"/>
        <end position="283"/>
    </location>
</feature>
<dbReference type="Pfam" id="PF16335">
    <property type="entry name" value="GtaA_6_Hairpin"/>
    <property type="match status" value="1"/>
</dbReference>